<evidence type="ECO:0000313" key="4">
    <source>
        <dbReference type="Proteomes" id="UP000633943"/>
    </source>
</evidence>
<comment type="similarity">
    <text evidence="1">Belongs to the UDP-glucose/GDP-mannose dehydrogenase family.</text>
</comment>
<sequence length="149" mass="17361">MSDWEPYKTTSSPKRRPRNNRFMTIDEHQRPDLTPLIKTSESIGKVLKQSDIVINESTVYFDAHNENCVTALALEKFISLRFDDDFFAGYSATRINRGDKQHCGTTIKKVWVQGKARKGLSDIPSFNRFREFQTKNIRPKNREHTHDSL</sequence>
<dbReference type="PANTHER" id="PTHR43491">
    <property type="entry name" value="UDP-N-ACETYL-D-MANNOSAMINE DEHYDROGENASE"/>
    <property type="match status" value="1"/>
</dbReference>
<dbReference type="Gene3D" id="3.40.50.720">
    <property type="entry name" value="NAD(P)-binding Rossmann-like Domain"/>
    <property type="match status" value="1"/>
</dbReference>
<keyword evidence="4" id="KW-1185">Reference proteome</keyword>
<organism evidence="3 4">
    <name type="scientific">Aromatoleum bremense</name>
    <dbReference type="NCBI Taxonomy" id="76115"/>
    <lineage>
        <taxon>Bacteria</taxon>
        <taxon>Pseudomonadati</taxon>
        <taxon>Pseudomonadota</taxon>
        <taxon>Betaproteobacteria</taxon>
        <taxon>Rhodocyclales</taxon>
        <taxon>Rhodocyclaceae</taxon>
        <taxon>Aromatoleum</taxon>
    </lineage>
</organism>
<dbReference type="PANTHER" id="PTHR43491:SF2">
    <property type="entry name" value="UDP-N-ACETYL-D-MANNOSAMINE DEHYDROGENASE"/>
    <property type="match status" value="1"/>
</dbReference>
<evidence type="ECO:0000256" key="1">
    <source>
        <dbReference type="ARBA" id="ARBA00006601"/>
    </source>
</evidence>
<evidence type="ECO:0000256" key="2">
    <source>
        <dbReference type="SAM" id="MobiDB-lite"/>
    </source>
</evidence>
<dbReference type="InterPro" id="IPR036291">
    <property type="entry name" value="NAD(P)-bd_dom_sf"/>
</dbReference>
<gene>
    <name evidence="3" type="ORF">GPA24_14060</name>
</gene>
<dbReference type="InterPro" id="IPR028359">
    <property type="entry name" value="UDP_ManNAc/GlcNAc_DH"/>
</dbReference>
<comment type="caution">
    <text evidence="3">The sequence shown here is derived from an EMBL/GenBank/DDBJ whole genome shotgun (WGS) entry which is preliminary data.</text>
</comment>
<feature type="region of interest" description="Disordered" evidence="2">
    <location>
        <begin position="1"/>
        <end position="20"/>
    </location>
</feature>
<evidence type="ECO:0000313" key="3">
    <source>
        <dbReference type="EMBL" id="NMG16648.1"/>
    </source>
</evidence>
<reference evidence="3 4" key="1">
    <citation type="submission" date="2019-12" db="EMBL/GenBank/DDBJ databases">
        <title>Comparative genomics gives insights into the taxonomy of the Azoarcus-Aromatoleum group and reveals separate origins of nif in the plant-associated Azoarcus and non-plant-associated Aromatoleum sub-groups.</title>
        <authorList>
            <person name="Lafos M."/>
            <person name="Maluk M."/>
            <person name="Batista M."/>
            <person name="Junghare M."/>
            <person name="Carmona M."/>
            <person name="Faoro H."/>
            <person name="Cruz L.M."/>
            <person name="Battistoni F."/>
            <person name="De Souza E."/>
            <person name="Pedrosa F."/>
            <person name="Chen W.-M."/>
            <person name="Poole P.S."/>
            <person name="Dixon R.A."/>
            <person name="James E.K."/>
        </authorList>
    </citation>
    <scope>NUCLEOTIDE SEQUENCE [LARGE SCALE GENOMIC DNA]</scope>
    <source>
        <strain evidence="3 4">PbN1</strain>
    </source>
</reference>
<dbReference type="EMBL" id="WTVP01000042">
    <property type="protein sequence ID" value="NMG16648.1"/>
    <property type="molecule type" value="Genomic_DNA"/>
</dbReference>
<dbReference type="Proteomes" id="UP000633943">
    <property type="component" value="Unassembled WGS sequence"/>
</dbReference>
<accession>A0ABX1NX94</accession>
<name>A0ABX1NX94_9RHOO</name>
<proteinExistence type="inferred from homology"/>
<dbReference type="SUPFAM" id="SSF51735">
    <property type="entry name" value="NAD(P)-binding Rossmann-fold domains"/>
    <property type="match status" value="1"/>
</dbReference>
<protein>
    <submittedName>
        <fullName evidence="3">Uncharacterized protein</fullName>
    </submittedName>
</protein>